<dbReference type="GO" id="GO:0005634">
    <property type="term" value="C:nucleus"/>
    <property type="evidence" value="ECO:0007669"/>
    <property type="project" value="UniProtKB-SubCell"/>
</dbReference>
<evidence type="ECO:0000256" key="1">
    <source>
        <dbReference type="ARBA" id="ARBA00004123"/>
    </source>
</evidence>
<dbReference type="EMBL" id="UYRT01080610">
    <property type="protein sequence ID" value="VDN23070.1"/>
    <property type="molecule type" value="Genomic_DNA"/>
</dbReference>
<evidence type="ECO:0000256" key="4">
    <source>
        <dbReference type="ARBA" id="ARBA00023242"/>
    </source>
</evidence>
<dbReference type="PANTHER" id="PTHR13026">
    <property type="entry name" value="NNP-1 PROTEIN NOVEL NUCLEAR PROTEIN 1 NOP52"/>
    <property type="match status" value="1"/>
</dbReference>
<evidence type="ECO:0000313" key="7">
    <source>
        <dbReference type="Proteomes" id="UP000271098"/>
    </source>
</evidence>
<comment type="similarity">
    <text evidence="2">Belongs to the RRP1 family.</text>
</comment>
<dbReference type="OrthoDB" id="2019504at2759"/>
<dbReference type="Pfam" id="PF05997">
    <property type="entry name" value="Nop52"/>
    <property type="match status" value="1"/>
</dbReference>
<dbReference type="AlphaFoldDB" id="A0A183DYN5"/>
<keyword evidence="3" id="KW-0698">rRNA processing</keyword>
<evidence type="ECO:0000313" key="6">
    <source>
        <dbReference type="EMBL" id="VDN23070.1"/>
    </source>
</evidence>
<dbReference type="PANTHER" id="PTHR13026:SF0">
    <property type="entry name" value="RIBOSOMAL RNA PROCESSING 1B"/>
    <property type="match status" value="1"/>
</dbReference>
<dbReference type="GO" id="GO:0030688">
    <property type="term" value="C:preribosome, small subunit precursor"/>
    <property type="evidence" value="ECO:0007669"/>
    <property type="project" value="InterPro"/>
</dbReference>
<accession>A0A183DYN5</accession>
<dbReference type="InterPro" id="IPR010301">
    <property type="entry name" value="RRP1"/>
</dbReference>
<evidence type="ECO:0000313" key="8">
    <source>
        <dbReference type="WBParaSite" id="GPUH_0001384101-mRNA-1"/>
    </source>
</evidence>
<dbReference type="GO" id="GO:0006364">
    <property type="term" value="P:rRNA processing"/>
    <property type="evidence" value="ECO:0007669"/>
    <property type="project" value="UniProtKB-KW"/>
</dbReference>
<evidence type="ECO:0000256" key="2">
    <source>
        <dbReference type="ARBA" id="ARBA00006374"/>
    </source>
</evidence>
<organism evidence="8">
    <name type="scientific">Gongylonema pulchrum</name>
    <dbReference type="NCBI Taxonomy" id="637853"/>
    <lineage>
        <taxon>Eukaryota</taxon>
        <taxon>Metazoa</taxon>
        <taxon>Ecdysozoa</taxon>
        <taxon>Nematoda</taxon>
        <taxon>Chromadorea</taxon>
        <taxon>Rhabditida</taxon>
        <taxon>Spirurina</taxon>
        <taxon>Spiruromorpha</taxon>
        <taxon>Spiruroidea</taxon>
        <taxon>Gongylonematidae</taxon>
        <taxon>Gongylonema</taxon>
    </lineage>
</organism>
<evidence type="ECO:0000256" key="5">
    <source>
        <dbReference type="SAM" id="MobiDB-lite"/>
    </source>
</evidence>
<keyword evidence="4" id="KW-0539">Nucleus</keyword>
<comment type="subcellular location">
    <subcellularLocation>
        <location evidence="1">Nucleus</location>
    </subcellularLocation>
</comment>
<evidence type="ECO:0000256" key="3">
    <source>
        <dbReference type="ARBA" id="ARBA00022552"/>
    </source>
</evidence>
<protein>
    <submittedName>
        <fullName evidence="8">NopRA1 domain-containing protein</fullName>
    </submittedName>
</protein>
<feature type="compositionally biased region" description="Basic residues" evidence="5">
    <location>
        <begin position="355"/>
        <end position="366"/>
    </location>
</feature>
<feature type="compositionally biased region" description="Basic residues" evidence="5">
    <location>
        <begin position="317"/>
        <end position="337"/>
    </location>
</feature>
<dbReference type="WBParaSite" id="GPUH_0001384101-mRNA-1">
    <property type="protein sequence ID" value="GPUH_0001384101-mRNA-1"/>
    <property type="gene ID" value="GPUH_0001384101"/>
</dbReference>
<dbReference type="Proteomes" id="UP000271098">
    <property type="component" value="Unassembled WGS sequence"/>
</dbReference>
<name>A0A183DYN5_9BILA</name>
<reference evidence="6 7" key="2">
    <citation type="submission" date="2018-11" db="EMBL/GenBank/DDBJ databases">
        <authorList>
            <consortium name="Pathogen Informatics"/>
        </authorList>
    </citation>
    <scope>NUCLEOTIDE SEQUENCE [LARGE SCALE GENOMIC DNA]</scope>
</reference>
<proteinExistence type="inferred from homology"/>
<feature type="region of interest" description="Disordered" evidence="5">
    <location>
        <begin position="312"/>
        <end position="373"/>
    </location>
</feature>
<sequence>MDVELNEVEIVFAQKLASGEPITRRRAFRTLLMQVAGLEFESGAMLHLSKGLHYAMWMQDKMLWQEQLADNIASLLTRFVRESESALFVKCMLICLSHEWPRIDRWRMDKFLMLMRRLVRTLFSYLRSKDWEPSLTNMYITALKGCVISSGLGLKFHFASIYLDELDAAGGLSADQVTEMLKPFAELLADGTLSNYLFNSFLQEIFVTILHHYAEARAMKSAKDHRVLEESASSVPIKFNYAAISQLLLETGKSPSVRSARRKQLYAVAKKFKAVEGGEEPFVMATKKQTRLKAKLPRAEVVNAVTRLLNEQAKDKSPKKRAKLSVKRKTVVRKTPKKVAAVSDRKKERAGIKPLKLRRTCKKCKSKEKQEGK</sequence>
<keyword evidence="7" id="KW-1185">Reference proteome</keyword>
<reference evidence="8" key="1">
    <citation type="submission" date="2016-06" db="UniProtKB">
        <authorList>
            <consortium name="WormBaseParasite"/>
        </authorList>
    </citation>
    <scope>IDENTIFICATION</scope>
</reference>
<gene>
    <name evidence="6" type="ORF">GPUH_LOCUS13826</name>
</gene>